<dbReference type="RefSeq" id="WP_146782382.1">
    <property type="nucleotide sequence ID" value="NZ_CP042434.1"/>
</dbReference>
<evidence type="ECO:0000256" key="7">
    <source>
        <dbReference type="ARBA" id="ARBA00023136"/>
    </source>
</evidence>
<dbReference type="Gene3D" id="3.30.70.1430">
    <property type="entry name" value="Multidrug efflux transporter AcrB pore domain"/>
    <property type="match status" value="2"/>
</dbReference>
<keyword evidence="10" id="KW-1185">Reference proteome</keyword>
<protein>
    <submittedName>
        <fullName evidence="9">Efflux RND transporter permease subunit</fullName>
    </submittedName>
</protein>
<evidence type="ECO:0000256" key="3">
    <source>
        <dbReference type="ARBA" id="ARBA00022448"/>
    </source>
</evidence>
<dbReference type="SUPFAM" id="SSF82714">
    <property type="entry name" value="Multidrug efflux transporter AcrB TolC docking domain, DN and DC subdomains"/>
    <property type="match status" value="2"/>
</dbReference>
<dbReference type="PRINTS" id="PR00702">
    <property type="entry name" value="ACRIFLAVINRP"/>
</dbReference>
<gene>
    <name evidence="9" type="ORF">FSB73_12030</name>
</gene>
<feature type="transmembrane region" description="Helical" evidence="8">
    <location>
        <begin position="368"/>
        <end position="388"/>
    </location>
</feature>
<comment type="subcellular location">
    <subcellularLocation>
        <location evidence="1">Cell membrane</location>
        <topology evidence="1">Multi-pass membrane protein</topology>
    </subcellularLocation>
</comment>
<dbReference type="InterPro" id="IPR001036">
    <property type="entry name" value="Acrflvin-R"/>
</dbReference>
<dbReference type="Gene3D" id="1.20.1640.10">
    <property type="entry name" value="Multidrug efflux transporter AcrB transmembrane domain"/>
    <property type="match status" value="2"/>
</dbReference>
<dbReference type="EMBL" id="CP042434">
    <property type="protein sequence ID" value="QEC72293.1"/>
    <property type="molecule type" value="Genomic_DNA"/>
</dbReference>
<evidence type="ECO:0000256" key="2">
    <source>
        <dbReference type="ARBA" id="ARBA00010942"/>
    </source>
</evidence>
<evidence type="ECO:0000256" key="8">
    <source>
        <dbReference type="SAM" id="Phobius"/>
    </source>
</evidence>
<dbReference type="KEGG" id="agi:FSB73_12030"/>
<dbReference type="OrthoDB" id="9758757at2"/>
<keyword evidence="3" id="KW-0813">Transport</keyword>
<dbReference type="GO" id="GO:0005886">
    <property type="term" value="C:plasma membrane"/>
    <property type="evidence" value="ECO:0007669"/>
    <property type="project" value="UniProtKB-SubCell"/>
</dbReference>
<dbReference type="Proteomes" id="UP000321291">
    <property type="component" value="Chromosome"/>
</dbReference>
<evidence type="ECO:0000256" key="1">
    <source>
        <dbReference type="ARBA" id="ARBA00004651"/>
    </source>
</evidence>
<feature type="transmembrane region" description="Helical" evidence="8">
    <location>
        <begin position="905"/>
        <end position="924"/>
    </location>
</feature>
<dbReference type="AlphaFoldDB" id="A0A5B8VM73"/>
<accession>A0A5B8VM73</accession>
<dbReference type="NCBIfam" id="TIGR00914">
    <property type="entry name" value="2A0601"/>
    <property type="match status" value="1"/>
</dbReference>
<dbReference type="Gene3D" id="3.30.70.1440">
    <property type="entry name" value="Multidrug efflux transporter AcrB pore domain"/>
    <property type="match status" value="1"/>
</dbReference>
<evidence type="ECO:0000313" key="9">
    <source>
        <dbReference type="EMBL" id="QEC72293.1"/>
    </source>
</evidence>
<feature type="transmembrane region" description="Helical" evidence="8">
    <location>
        <begin position="345"/>
        <end position="361"/>
    </location>
</feature>
<keyword evidence="6 8" id="KW-1133">Transmembrane helix</keyword>
<feature type="transmembrane region" description="Helical" evidence="8">
    <location>
        <begin position="542"/>
        <end position="560"/>
    </location>
</feature>
<feature type="transmembrane region" description="Helical" evidence="8">
    <location>
        <begin position="485"/>
        <end position="508"/>
    </location>
</feature>
<reference evidence="9 10" key="1">
    <citation type="journal article" date="2017" name="Int. J. Syst. Evol. Microbiol.">
        <title>Arachidicoccus ginsenosidivorans sp. nov., with ginsenoside-converting activity isolated from ginseng cultivating soil.</title>
        <authorList>
            <person name="Siddiqi M.Z."/>
            <person name="Aslam Z."/>
            <person name="Im W.T."/>
        </authorList>
    </citation>
    <scope>NUCLEOTIDE SEQUENCE [LARGE SCALE GENOMIC DNA]</scope>
    <source>
        <strain evidence="9 10">Gsoil 809</strain>
    </source>
</reference>
<evidence type="ECO:0000256" key="5">
    <source>
        <dbReference type="ARBA" id="ARBA00022692"/>
    </source>
</evidence>
<dbReference type="GO" id="GO:0008324">
    <property type="term" value="F:monoatomic cation transmembrane transporter activity"/>
    <property type="evidence" value="ECO:0007669"/>
    <property type="project" value="InterPro"/>
</dbReference>
<keyword evidence="5 8" id="KW-0812">Transmembrane</keyword>
<organism evidence="9 10">
    <name type="scientific">Arachidicoccus ginsenosidivorans</name>
    <dbReference type="NCBI Taxonomy" id="496057"/>
    <lineage>
        <taxon>Bacteria</taxon>
        <taxon>Pseudomonadati</taxon>
        <taxon>Bacteroidota</taxon>
        <taxon>Chitinophagia</taxon>
        <taxon>Chitinophagales</taxon>
        <taxon>Chitinophagaceae</taxon>
        <taxon>Arachidicoccus</taxon>
    </lineage>
</organism>
<feature type="transmembrane region" description="Helical" evidence="8">
    <location>
        <begin position="453"/>
        <end position="473"/>
    </location>
</feature>
<feature type="transmembrane region" description="Helical" evidence="8">
    <location>
        <begin position="12"/>
        <end position="32"/>
    </location>
</feature>
<sequence length="1048" mass="114111">MLNKIIKFSIQNKLIIGLFTLALIIWGIYSLARLPIDAVPDITNNQVQVITSSPSLAAQEVEQFITAPVEINMATIPYVKEIRSISRFGLSVVTIVFKDNKDIYWARQQVQERITEAKEQIPKGAGTPSMAPVSTGLGEIYQYIIRPEKGYEQQFDARKLRTIEDWIVRRQLLGTQGVADVSSFGGYLKQYEIAIAPQKLRAADITIADIFTALQKNNQNTGGAYIEKGPNAYFIRTEGLVSGLEDIGKIVVKVNPSGMPVLVRDVAKVQLGSAVRYGAMTRNGKGEVVGGIVLMLKGENSNQVIRNVKTRVAKIQQSLPKGVVIEPFLDRSTLVNRAMHTVSKNLMEGALIVIFVLVVFLGNIRSGLLVASVIPLSMLFALGMMDIFGVSGNLMSLGALDFGLIVDGAVIIVEAVIHQILQNKQTLSGPVKLTAVQMDEQVYASAGKMMRSAAFGQVIILIVYLPILVLTGIEGKMFRPMAETVAFAILGALILSLTYVPMMAAIILPRKTTHKRNLSDRLIIGLQRVYDPILQWALRHKITILGIAVLGLVVAGGIFSKMGGEFIPQLDEGDFAVEMRLLPGSSLSETIHTTDKAAKILLKKFPEVKEVVGKIGSSEIPTDPMPIEACDLMVLLKEKKQWTTANNREELAEAMHKALSVIPGVSFSFQQPIQMRFNELMTGAKQDVVIKIYGDDLDSLAHLAEKTGNIVKTVSGAADVYVEQVAGLPQIVVHFNRDQIAKYGLNIESLNSTVQTAFAGTSAGLVFEGEKRFDMVVRMDSSFRQSIGNFEDIFVPLPAGGQIPLSQVATISIKDGPNQIQRDETRRRITVAFNVRNRDVQSIVSEIQQKVGAGVKMPVGYSVSYGGQFENLVNAKQRLSVAVPAALLMIFILLFFAFRSLKQGLLIFTAIPLAAIGGVIALWARGMPFSISAGVGFIALFGVAVLNGIVLISEFNQLKKDGVTSVKDRVMRAAHTRLRPVLMTATVASLGFLPMAISSTAGAEVQRPLATVVIGGLITSTLLTLVVLPVLYVIFEQIHLKGKLKKEP</sequence>
<keyword evidence="4" id="KW-1003">Cell membrane</keyword>
<dbReference type="GO" id="GO:0042910">
    <property type="term" value="F:xenobiotic transmembrane transporter activity"/>
    <property type="evidence" value="ECO:0007669"/>
    <property type="project" value="TreeGrafter"/>
</dbReference>
<comment type="similarity">
    <text evidence="2">Belongs to the resistance-nodulation-cell division (RND) (TC 2.A.6) family.</text>
</comment>
<dbReference type="InterPro" id="IPR004763">
    <property type="entry name" value="CusA-like"/>
</dbReference>
<feature type="transmembrane region" description="Helical" evidence="8">
    <location>
        <begin position="394"/>
        <end position="417"/>
    </location>
</feature>
<proteinExistence type="inferred from homology"/>
<evidence type="ECO:0000256" key="4">
    <source>
        <dbReference type="ARBA" id="ARBA00022475"/>
    </source>
</evidence>
<dbReference type="PANTHER" id="PTHR32063">
    <property type="match status" value="1"/>
</dbReference>
<evidence type="ECO:0000256" key="6">
    <source>
        <dbReference type="ARBA" id="ARBA00022989"/>
    </source>
</evidence>
<dbReference type="InterPro" id="IPR027463">
    <property type="entry name" value="AcrB_DN_DC_subdom"/>
</dbReference>
<dbReference type="Gene3D" id="3.30.2090.10">
    <property type="entry name" value="Multidrug efflux transporter AcrB TolC docking domain, DN and DC subdomains"/>
    <property type="match status" value="2"/>
</dbReference>
<dbReference type="PANTHER" id="PTHR32063:SF24">
    <property type="entry name" value="CATION EFFLUX SYSTEM (ACRB_ACRD_ACRF FAMILY)"/>
    <property type="match status" value="1"/>
</dbReference>
<dbReference type="Gene3D" id="3.30.70.1320">
    <property type="entry name" value="Multidrug efflux transporter AcrB pore domain like"/>
    <property type="match status" value="1"/>
</dbReference>
<feature type="transmembrane region" description="Helical" evidence="8">
    <location>
        <begin position="930"/>
        <end position="952"/>
    </location>
</feature>
<feature type="transmembrane region" description="Helical" evidence="8">
    <location>
        <begin position="879"/>
        <end position="898"/>
    </location>
</feature>
<dbReference type="SUPFAM" id="SSF82866">
    <property type="entry name" value="Multidrug efflux transporter AcrB transmembrane domain"/>
    <property type="match status" value="2"/>
</dbReference>
<dbReference type="SUPFAM" id="SSF82693">
    <property type="entry name" value="Multidrug efflux transporter AcrB pore domain, PN1, PN2, PC1 and PC2 subdomains"/>
    <property type="match status" value="3"/>
</dbReference>
<keyword evidence="7 8" id="KW-0472">Membrane</keyword>
<feature type="transmembrane region" description="Helical" evidence="8">
    <location>
        <begin position="1009"/>
        <end position="1035"/>
    </location>
</feature>
<dbReference type="Pfam" id="PF00873">
    <property type="entry name" value="ACR_tran"/>
    <property type="match status" value="1"/>
</dbReference>
<name>A0A5B8VM73_9BACT</name>
<evidence type="ECO:0000313" key="10">
    <source>
        <dbReference type="Proteomes" id="UP000321291"/>
    </source>
</evidence>
<feature type="transmembrane region" description="Helical" evidence="8">
    <location>
        <begin position="978"/>
        <end position="997"/>
    </location>
</feature>